<evidence type="ECO:0000256" key="2">
    <source>
        <dbReference type="ARBA" id="ARBA00023002"/>
    </source>
</evidence>
<organism evidence="5 6">
    <name type="scientific">Oryza meyeriana var. granulata</name>
    <dbReference type="NCBI Taxonomy" id="110450"/>
    <lineage>
        <taxon>Eukaryota</taxon>
        <taxon>Viridiplantae</taxon>
        <taxon>Streptophyta</taxon>
        <taxon>Embryophyta</taxon>
        <taxon>Tracheophyta</taxon>
        <taxon>Spermatophyta</taxon>
        <taxon>Magnoliopsida</taxon>
        <taxon>Liliopsida</taxon>
        <taxon>Poales</taxon>
        <taxon>Poaceae</taxon>
        <taxon>BOP clade</taxon>
        <taxon>Oryzoideae</taxon>
        <taxon>Oryzeae</taxon>
        <taxon>Oryzinae</taxon>
        <taxon>Oryza</taxon>
        <taxon>Oryza meyeriana</taxon>
    </lineage>
</organism>
<evidence type="ECO:0000256" key="1">
    <source>
        <dbReference type="ARBA" id="ARBA00022723"/>
    </source>
</evidence>
<dbReference type="GO" id="GO:0016491">
    <property type="term" value="F:oxidoreductase activity"/>
    <property type="evidence" value="ECO:0007669"/>
    <property type="project" value="UniProtKB-KW"/>
</dbReference>
<dbReference type="AlphaFoldDB" id="A0A6G1DRQ4"/>
<reference evidence="5 6" key="1">
    <citation type="submission" date="2019-11" db="EMBL/GenBank/DDBJ databases">
        <title>Whole genome sequence of Oryza granulata.</title>
        <authorList>
            <person name="Li W."/>
        </authorList>
    </citation>
    <scope>NUCLEOTIDE SEQUENCE [LARGE SCALE GENOMIC DNA]</scope>
    <source>
        <strain evidence="6">cv. Menghai</strain>
        <tissue evidence="5">Leaf</tissue>
    </source>
</reference>
<comment type="caution">
    <text evidence="5">The sequence shown here is derived from an EMBL/GenBank/DDBJ whole genome shotgun (WGS) entry which is preliminary data.</text>
</comment>
<keyword evidence="1" id="KW-0479">Metal-binding</keyword>
<dbReference type="InterPro" id="IPR026992">
    <property type="entry name" value="DIOX_N"/>
</dbReference>
<dbReference type="Pfam" id="PF14226">
    <property type="entry name" value="DIOX_N"/>
    <property type="match status" value="1"/>
</dbReference>
<dbReference type="Gene3D" id="2.60.120.330">
    <property type="entry name" value="B-lactam Antibiotic, Isopenicillin N Synthase, Chain"/>
    <property type="match status" value="1"/>
</dbReference>
<name>A0A6G1DRQ4_9ORYZ</name>
<evidence type="ECO:0000313" key="6">
    <source>
        <dbReference type="Proteomes" id="UP000479710"/>
    </source>
</evidence>
<protein>
    <recommendedName>
        <fullName evidence="4">Non-haem dioxygenase N-terminal domain-containing protein</fullName>
    </recommendedName>
</protein>
<dbReference type="GO" id="GO:0046872">
    <property type="term" value="F:metal ion binding"/>
    <property type="evidence" value="ECO:0007669"/>
    <property type="project" value="UniProtKB-KW"/>
</dbReference>
<evidence type="ECO:0000259" key="4">
    <source>
        <dbReference type="Pfam" id="PF14226"/>
    </source>
</evidence>
<keyword evidence="2" id="KW-0560">Oxidoreductase</keyword>
<gene>
    <name evidence="5" type="ORF">E2562_034157</name>
</gene>
<dbReference type="InterPro" id="IPR050295">
    <property type="entry name" value="Plant_2OG-oxidoreductases"/>
</dbReference>
<dbReference type="OrthoDB" id="782039at2759"/>
<evidence type="ECO:0000313" key="5">
    <source>
        <dbReference type="EMBL" id="KAF0915200.1"/>
    </source>
</evidence>
<dbReference type="Proteomes" id="UP000479710">
    <property type="component" value="Unassembled WGS sequence"/>
</dbReference>
<evidence type="ECO:0000256" key="3">
    <source>
        <dbReference type="ARBA" id="ARBA00023004"/>
    </source>
</evidence>
<keyword evidence="3" id="KW-0408">Iron</keyword>
<feature type="domain" description="Non-haem dioxygenase N-terminal" evidence="4">
    <location>
        <begin position="48"/>
        <end position="115"/>
    </location>
</feature>
<proteinExistence type="predicted"/>
<accession>A0A6G1DRQ4</accession>
<dbReference type="PANTHER" id="PTHR47991">
    <property type="entry name" value="OXOGLUTARATE/IRON-DEPENDENT DIOXYGENASE"/>
    <property type="match status" value="1"/>
</dbReference>
<keyword evidence="6" id="KW-1185">Reference proteome</keyword>
<sequence>MEGFTKRDTITEAAAMAFADPHRIPERYARADEVQAGVVVGDDESYELPVVDMARLLDPEHREVEIAWLGSACRSWGFFQLINHGVDEAVIQQMKDNTVQFFQLPLEDKKAVAVRPMALKDSAITSKGHQPINWTGLRA</sequence>
<dbReference type="InterPro" id="IPR027443">
    <property type="entry name" value="IPNS-like_sf"/>
</dbReference>
<dbReference type="SUPFAM" id="SSF51197">
    <property type="entry name" value="Clavaminate synthase-like"/>
    <property type="match status" value="1"/>
</dbReference>
<dbReference type="EMBL" id="SPHZ02000006">
    <property type="protein sequence ID" value="KAF0915200.1"/>
    <property type="molecule type" value="Genomic_DNA"/>
</dbReference>